<dbReference type="InterPro" id="IPR001757">
    <property type="entry name" value="P_typ_ATPase"/>
</dbReference>
<dbReference type="InterPro" id="IPR059000">
    <property type="entry name" value="ATPase_P-type_domA"/>
</dbReference>
<dbReference type="PRINTS" id="PR00943">
    <property type="entry name" value="CUATPASE"/>
</dbReference>
<proteinExistence type="inferred from homology"/>
<dbReference type="SUPFAM" id="SSF81653">
    <property type="entry name" value="Calcium ATPase, transduction domain A"/>
    <property type="match status" value="1"/>
</dbReference>
<dbReference type="InterPro" id="IPR027256">
    <property type="entry name" value="P-typ_ATPase_IB"/>
</dbReference>
<dbReference type="InterPro" id="IPR023298">
    <property type="entry name" value="ATPase_P-typ_TM_dom_sf"/>
</dbReference>
<dbReference type="NCBIfam" id="TIGR01512">
    <property type="entry name" value="ATPase-IB2_Cd"/>
    <property type="match status" value="1"/>
</dbReference>
<keyword evidence="7" id="KW-1278">Translocase</keyword>
<evidence type="ECO:0000256" key="1">
    <source>
        <dbReference type="ARBA" id="ARBA00004127"/>
    </source>
</evidence>
<feature type="transmembrane region" description="Helical" evidence="10">
    <location>
        <begin position="658"/>
        <end position="676"/>
    </location>
</feature>
<comment type="caution">
    <text evidence="12">The sequence shown here is derived from an EMBL/GenBank/DDBJ whole genome shotgun (WGS) entry which is preliminary data.</text>
</comment>
<dbReference type="InterPro" id="IPR036163">
    <property type="entry name" value="HMA_dom_sf"/>
</dbReference>
<gene>
    <name evidence="12" type="ORF">HNP71_001249</name>
</gene>
<dbReference type="PANTHER" id="PTHR43520">
    <property type="entry name" value="ATP7, ISOFORM B"/>
    <property type="match status" value="1"/>
</dbReference>
<dbReference type="GO" id="GO:0016887">
    <property type="term" value="F:ATP hydrolysis activity"/>
    <property type="evidence" value="ECO:0007669"/>
    <property type="project" value="InterPro"/>
</dbReference>
<dbReference type="GO" id="GO:0043682">
    <property type="term" value="F:P-type divalent copper transporter activity"/>
    <property type="evidence" value="ECO:0007669"/>
    <property type="project" value="TreeGrafter"/>
</dbReference>
<dbReference type="GO" id="GO:0055070">
    <property type="term" value="P:copper ion homeostasis"/>
    <property type="evidence" value="ECO:0007669"/>
    <property type="project" value="TreeGrafter"/>
</dbReference>
<evidence type="ECO:0000256" key="2">
    <source>
        <dbReference type="ARBA" id="ARBA00006024"/>
    </source>
</evidence>
<evidence type="ECO:0000259" key="11">
    <source>
        <dbReference type="PROSITE" id="PS50846"/>
    </source>
</evidence>
<dbReference type="NCBIfam" id="TIGR01511">
    <property type="entry name" value="ATPase-IB1_Cu"/>
    <property type="match status" value="1"/>
</dbReference>
<sequence>MPTPHRIELAIGGMTCASCVARVEKVLRRVPGVREASVNLATEMAQVQAGPEVAVQTLIAAVQRAGYTATPLEAAKPYDERREKAELIAAFILSAPVVAGMVLRVPDVAALVLASIVQVWLGARFYRAGFAALRAGSGNMDLLVALGTSAAWGLSVWDYFTAGPLYFESSVAIITLVRLGKYMEGRVKRDAARAITALHKLRPEVAHRVDGTDAAVVALVPGDEIELRPGERVPVDGIVTEGTGSLDESPVTGEALPVTRGPGAKLLAGTLNLNAVLRLRVTSAAGESFLDRMARMIEDAQATKPRVQKLADQVAAVFVPVVVGLALLTLLAWLAHGEAYPQAIINAVSVLVIACPCAMGLATPAAILAGTGAAAKQGILFRTADALEQAAHIDTLVFDKTGTLTTGQPRLQSVELVGSLSEAQIREIAAALAARDTHPLSAALRQPDVQPAENFAALPGKGVRGEVAGKAYVLGSTALVPDAPAATDAATWSWLAEEDGVVLAGFAFTDTLRPGAREAVERLREMGVRVLLLTGDRRAAAEALGLDVEIIAQADPAMKLKVIQDLRAAGQRPAMLGDGINDAAALAAASVGMAMGSGADVAIEAADISLLRPAPELAPEAIGLARKTWVVLVQGLFWALIYNALGIPAAAFGLLSPALAGGAMAASSLCVLGNALRLRHWKR</sequence>
<keyword evidence="10" id="KW-1003">Cell membrane</keyword>
<dbReference type="GO" id="GO:0012505">
    <property type="term" value="C:endomembrane system"/>
    <property type="evidence" value="ECO:0007669"/>
    <property type="project" value="UniProtKB-SubCell"/>
</dbReference>
<feature type="transmembrane region" description="Helical" evidence="10">
    <location>
        <begin position="629"/>
        <end position="652"/>
    </location>
</feature>
<dbReference type="FunFam" id="3.30.70.100:FF:000005">
    <property type="entry name" value="Copper-exporting P-type ATPase A"/>
    <property type="match status" value="1"/>
</dbReference>
<feature type="transmembrane region" description="Helical" evidence="10">
    <location>
        <begin position="314"/>
        <end position="335"/>
    </location>
</feature>
<feature type="domain" description="HMA" evidence="11">
    <location>
        <begin position="5"/>
        <end position="70"/>
    </location>
</feature>
<dbReference type="AlphaFoldDB" id="A0A840VAQ0"/>
<dbReference type="SUPFAM" id="SSF55008">
    <property type="entry name" value="HMA, heavy metal-associated domain"/>
    <property type="match status" value="1"/>
</dbReference>
<dbReference type="NCBIfam" id="TIGR01494">
    <property type="entry name" value="ATPase_P-type"/>
    <property type="match status" value="2"/>
</dbReference>
<dbReference type="InterPro" id="IPR023299">
    <property type="entry name" value="ATPase_P-typ_cyto_dom_N"/>
</dbReference>
<comment type="similarity">
    <text evidence="2 10">Belongs to the cation transport ATPase (P-type) (TC 3.A.3) family. Type IB subfamily.</text>
</comment>
<dbReference type="GO" id="GO:0005507">
    <property type="term" value="F:copper ion binding"/>
    <property type="evidence" value="ECO:0007669"/>
    <property type="project" value="TreeGrafter"/>
</dbReference>
<evidence type="ECO:0000256" key="7">
    <source>
        <dbReference type="ARBA" id="ARBA00022967"/>
    </source>
</evidence>
<keyword evidence="3 10" id="KW-0812">Transmembrane</keyword>
<dbReference type="Pfam" id="PF00122">
    <property type="entry name" value="E1-E2_ATPase"/>
    <property type="match status" value="1"/>
</dbReference>
<dbReference type="InterPro" id="IPR006121">
    <property type="entry name" value="HMA_dom"/>
</dbReference>
<dbReference type="Gene3D" id="3.40.1110.10">
    <property type="entry name" value="Calcium-transporting ATPase, cytoplasmic domain N"/>
    <property type="match status" value="1"/>
</dbReference>
<keyword evidence="9 10" id="KW-0472">Membrane</keyword>
<dbReference type="SUPFAM" id="SSF81665">
    <property type="entry name" value="Calcium ATPase, transmembrane domain M"/>
    <property type="match status" value="1"/>
</dbReference>
<evidence type="ECO:0000256" key="10">
    <source>
        <dbReference type="RuleBase" id="RU362081"/>
    </source>
</evidence>
<dbReference type="Gene3D" id="3.40.50.1000">
    <property type="entry name" value="HAD superfamily/HAD-like"/>
    <property type="match status" value="1"/>
</dbReference>
<dbReference type="RefSeq" id="WP_183266005.1">
    <property type="nucleotide sequence ID" value="NZ_JACHFJ010000003.1"/>
</dbReference>
<keyword evidence="5 10" id="KW-0547">Nucleotide-binding</keyword>
<dbReference type="Pfam" id="PF00403">
    <property type="entry name" value="HMA"/>
    <property type="match status" value="1"/>
</dbReference>
<dbReference type="PROSITE" id="PS01047">
    <property type="entry name" value="HMA_1"/>
    <property type="match status" value="1"/>
</dbReference>
<accession>A0A840VAQ0</accession>
<evidence type="ECO:0000313" key="12">
    <source>
        <dbReference type="EMBL" id="MBB5372998.1"/>
    </source>
</evidence>
<dbReference type="PROSITE" id="PS50846">
    <property type="entry name" value="HMA_2"/>
    <property type="match status" value="1"/>
</dbReference>
<dbReference type="Proteomes" id="UP000553706">
    <property type="component" value="Unassembled WGS sequence"/>
</dbReference>
<feature type="transmembrane region" description="Helical" evidence="10">
    <location>
        <begin position="108"/>
        <end position="126"/>
    </location>
</feature>
<dbReference type="NCBIfam" id="TIGR01525">
    <property type="entry name" value="ATPase-IB_hvy"/>
    <property type="match status" value="1"/>
</dbReference>
<comment type="subcellular location">
    <subcellularLocation>
        <location evidence="10">Cell membrane</location>
    </subcellularLocation>
    <subcellularLocation>
        <location evidence="1">Endomembrane system</location>
        <topology evidence="1">Multi-pass membrane protein</topology>
    </subcellularLocation>
</comment>
<dbReference type="PANTHER" id="PTHR43520:SF8">
    <property type="entry name" value="P-TYPE CU(+) TRANSPORTER"/>
    <property type="match status" value="1"/>
</dbReference>
<dbReference type="InterPro" id="IPR017969">
    <property type="entry name" value="Heavy-metal-associated_CS"/>
</dbReference>
<dbReference type="Pfam" id="PF00702">
    <property type="entry name" value="Hydrolase"/>
    <property type="match status" value="1"/>
</dbReference>
<organism evidence="12 13">
    <name type="scientific">Acidocella aromatica</name>
    <dbReference type="NCBI Taxonomy" id="1303579"/>
    <lineage>
        <taxon>Bacteria</taxon>
        <taxon>Pseudomonadati</taxon>
        <taxon>Pseudomonadota</taxon>
        <taxon>Alphaproteobacteria</taxon>
        <taxon>Acetobacterales</taxon>
        <taxon>Acidocellaceae</taxon>
        <taxon>Acidocella</taxon>
    </lineage>
</organism>
<protein>
    <submittedName>
        <fullName evidence="12">Cu+-exporting ATPase</fullName>
    </submittedName>
</protein>
<evidence type="ECO:0000256" key="6">
    <source>
        <dbReference type="ARBA" id="ARBA00022840"/>
    </source>
</evidence>
<evidence type="ECO:0000256" key="8">
    <source>
        <dbReference type="ARBA" id="ARBA00022989"/>
    </source>
</evidence>
<dbReference type="EMBL" id="JACHFJ010000003">
    <property type="protein sequence ID" value="MBB5372998.1"/>
    <property type="molecule type" value="Genomic_DNA"/>
</dbReference>
<keyword evidence="8 10" id="KW-1133">Transmembrane helix</keyword>
<dbReference type="InterPro" id="IPR023214">
    <property type="entry name" value="HAD_sf"/>
</dbReference>
<evidence type="ECO:0000256" key="5">
    <source>
        <dbReference type="ARBA" id="ARBA00022741"/>
    </source>
</evidence>
<evidence type="ECO:0000313" key="13">
    <source>
        <dbReference type="Proteomes" id="UP000553706"/>
    </source>
</evidence>
<dbReference type="Gene3D" id="3.30.70.100">
    <property type="match status" value="1"/>
</dbReference>
<dbReference type="InterPro" id="IPR036412">
    <property type="entry name" value="HAD-like_sf"/>
</dbReference>
<dbReference type="Gene3D" id="2.70.150.10">
    <property type="entry name" value="Calcium-transporting ATPase, cytoplasmic transduction domain A"/>
    <property type="match status" value="1"/>
</dbReference>
<dbReference type="GO" id="GO:0005886">
    <property type="term" value="C:plasma membrane"/>
    <property type="evidence" value="ECO:0007669"/>
    <property type="project" value="UniProtKB-SubCell"/>
</dbReference>
<dbReference type="SUPFAM" id="SSF56784">
    <property type="entry name" value="HAD-like"/>
    <property type="match status" value="1"/>
</dbReference>
<evidence type="ECO:0000256" key="9">
    <source>
        <dbReference type="ARBA" id="ARBA00023136"/>
    </source>
</evidence>
<feature type="transmembrane region" description="Helical" evidence="10">
    <location>
        <begin position="347"/>
        <end position="369"/>
    </location>
</feature>
<dbReference type="InterPro" id="IPR008250">
    <property type="entry name" value="ATPase_P-typ_transduc_dom_A_sf"/>
</dbReference>
<feature type="transmembrane region" description="Helical" evidence="10">
    <location>
        <begin position="138"/>
        <end position="157"/>
    </location>
</feature>
<evidence type="ECO:0000256" key="3">
    <source>
        <dbReference type="ARBA" id="ARBA00022692"/>
    </source>
</evidence>
<keyword evidence="6 10" id="KW-0067">ATP-binding</keyword>
<name>A0A840VAQ0_9PROT</name>
<dbReference type="PROSITE" id="PS00154">
    <property type="entry name" value="ATPASE_E1_E2"/>
    <property type="match status" value="1"/>
</dbReference>
<dbReference type="InterPro" id="IPR018303">
    <property type="entry name" value="ATPase_P-typ_P_site"/>
</dbReference>
<dbReference type="PRINTS" id="PR00119">
    <property type="entry name" value="CATATPASE"/>
</dbReference>
<feature type="transmembrane region" description="Helical" evidence="10">
    <location>
        <begin position="163"/>
        <end position="180"/>
    </location>
</feature>
<keyword evidence="13" id="KW-1185">Reference proteome</keyword>
<reference evidence="12 13" key="1">
    <citation type="submission" date="2020-08" db="EMBL/GenBank/DDBJ databases">
        <title>Genomic Encyclopedia of Type Strains, Phase IV (KMG-IV): sequencing the most valuable type-strain genomes for metagenomic binning, comparative biology and taxonomic classification.</title>
        <authorList>
            <person name="Goeker M."/>
        </authorList>
    </citation>
    <scope>NUCLEOTIDE SEQUENCE [LARGE SCALE GENOMIC DNA]</scope>
    <source>
        <strain evidence="12 13">DSM 27026</strain>
    </source>
</reference>
<dbReference type="CDD" id="cd00371">
    <property type="entry name" value="HMA"/>
    <property type="match status" value="1"/>
</dbReference>
<keyword evidence="4 10" id="KW-0479">Metal-binding</keyword>
<dbReference type="GO" id="GO:0005524">
    <property type="term" value="F:ATP binding"/>
    <property type="evidence" value="ECO:0007669"/>
    <property type="project" value="UniProtKB-UniRule"/>
</dbReference>
<evidence type="ECO:0000256" key="4">
    <source>
        <dbReference type="ARBA" id="ARBA00022723"/>
    </source>
</evidence>